<dbReference type="SUPFAM" id="SSF53474">
    <property type="entry name" value="alpha/beta-Hydrolases"/>
    <property type="match status" value="1"/>
</dbReference>
<reference evidence="1 2" key="1">
    <citation type="journal article" date="2019" name="Emerg. Microbes Infect.">
        <title>Comprehensive subspecies identification of 175 nontuberculous mycobacteria species based on 7547 genomic profiles.</title>
        <authorList>
            <person name="Matsumoto Y."/>
            <person name="Kinjo T."/>
            <person name="Motooka D."/>
            <person name="Nabeya D."/>
            <person name="Jung N."/>
            <person name="Uechi K."/>
            <person name="Horii T."/>
            <person name="Iida T."/>
            <person name="Fujita J."/>
            <person name="Nakamura S."/>
        </authorList>
    </citation>
    <scope>NUCLEOTIDE SEQUENCE [LARGE SCALE GENOMIC DNA]</scope>
    <source>
        <strain evidence="1 2">JCM 12375</strain>
    </source>
</reference>
<dbReference type="GO" id="GO:0016787">
    <property type="term" value="F:hydrolase activity"/>
    <property type="evidence" value="ECO:0007669"/>
    <property type="project" value="UniProtKB-KW"/>
</dbReference>
<evidence type="ECO:0000313" key="2">
    <source>
        <dbReference type="Proteomes" id="UP000465622"/>
    </source>
</evidence>
<keyword evidence="2" id="KW-1185">Reference proteome</keyword>
<dbReference type="RefSeq" id="WP_051578667.1">
    <property type="nucleotide sequence ID" value="NZ_AP022567.1"/>
</dbReference>
<gene>
    <name evidence="1" type="ORF">MMAGJ_21950</name>
</gene>
<sequence length="262" mass="28730">MAPDNVVPPLKPPPALWTATEGWRAVAELVSLYPARRCLDALPNGDGAPVLVLPGLAVGDITTVPLRRLLAKHGYAPYSWELGANVGPTQRIIGGLDALLDRVVNEHGRLVSVVGWSLGGLLGRDLAVRHPDAVCRLITMGTPLGITHHRQTRAGLVYDWCSRFHLPEYAFDTWKSQPVPETLPTTSIYSRSDGISRWESCLLPAGPRWENVEVIGSHNGLGFNPLALWVVLDRLALPAGEWAPFRGPRRLRRYYPRPATAA</sequence>
<dbReference type="EMBL" id="AP022567">
    <property type="protein sequence ID" value="BBX32913.1"/>
    <property type="molecule type" value="Genomic_DNA"/>
</dbReference>
<organism evidence="1 2">
    <name type="scientific">Mycolicibacterium mageritense</name>
    <name type="common">Mycobacterium mageritense</name>
    <dbReference type="NCBI Taxonomy" id="53462"/>
    <lineage>
        <taxon>Bacteria</taxon>
        <taxon>Bacillati</taxon>
        <taxon>Actinomycetota</taxon>
        <taxon>Actinomycetes</taxon>
        <taxon>Mycobacteriales</taxon>
        <taxon>Mycobacteriaceae</taxon>
        <taxon>Mycolicibacterium</taxon>
    </lineage>
</organism>
<name>A0ABM7HQU8_MYCME</name>
<proteinExistence type="predicted"/>
<dbReference type="Gene3D" id="3.40.50.1820">
    <property type="entry name" value="alpha/beta hydrolase"/>
    <property type="match status" value="1"/>
</dbReference>
<dbReference type="Proteomes" id="UP000465622">
    <property type="component" value="Chromosome"/>
</dbReference>
<evidence type="ECO:0000313" key="1">
    <source>
        <dbReference type="EMBL" id="BBX32913.1"/>
    </source>
</evidence>
<dbReference type="InterPro" id="IPR029058">
    <property type="entry name" value="AB_hydrolase_fold"/>
</dbReference>
<protein>
    <submittedName>
        <fullName evidence="1">Alpha/beta hydrolase</fullName>
    </submittedName>
</protein>
<keyword evidence="1" id="KW-0378">Hydrolase</keyword>
<accession>A0ABM7HQU8</accession>